<dbReference type="InterPro" id="IPR023707">
    <property type="entry name" value="OM_assembly_BamA"/>
</dbReference>
<accession>A0A0F3N1N6</accession>
<dbReference type="InterPro" id="IPR034746">
    <property type="entry name" value="POTRA"/>
</dbReference>
<dbReference type="Pfam" id="PF01103">
    <property type="entry name" value="Omp85"/>
    <property type="match status" value="1"/>
</dbReference>
<evidence type="ECO:0000313" key="11">
    <source>
        <dbReference type="EMBL" id="KJV61592.1"/>
    </source>
</evidence>
<dbReference type="Gene3D" id="3.10.20.310">
    <property type="entry name" value="membrane protein fhac"/>
    <property type="match status" value="5"/>
</dbReference>
<keyword evidence="5 8" id="KW-0677">Repeat</keyword>
<dbReference type="NCBIfam" id="TIGR03303">
    <property type="entry name" value="OM_YaeT"/>
    <property type="match status" value="1"/>
</dbReference>
<sequence length="769" mass="86730">MTIRSISKLTILLLTIFYYHISLADSVIRKITIEGNHRVERSTIGSYLKLKVGETYNNSKEDEAIKRLYATSLFSNINMHITNDGHLIVNVTETPFISSVVFSGNSKVKTNMLAKEIYTMSGESLSQAKIELDVKKILEIYKRSGRFATTVTPKIENLENNRVKVIFDIAEGPKTGIKYIHFSGNENYSDSELKSIVLTKESRWFRFLESNDTYDPDRVEYDKELLREFYQSVGFADFRVISASAELNNTKEYFTLTYSIEEGEKYNFGNITIDNKLTNIDITPLNKIVNIKQGKVFNMKKVDDIAEKIGEYFTANGYPAVNVYPDIMKNATHTADIKFIIEKADKVYINKINIINNLKTEDHVIRREFKIEEGDIINRSYIEKGERNLRNLDYFEKVAISLAPTKAKDKYDVNVEVDEKSTSSIGFDLGYNTAGGLFGRFSCLERNLVGTGKLLNAGVQVSKNTTSYYGGITAPHFLDRDLSLGVNTFRNYTGRGASVLNTTDQSYKLHSIGAKTSLGYEIQEDLGHEIDYLIKRDILSAPTPSSSIFLKEQMGRFITSAIGHTITYDQTDNKIVPKNGYLVSGTQEFAGVGGGDNKYIKHEVDGKYYKSFIHNKLTLKLSASGGDIAGLGGHIIRISDRFNLGDYSLRGFASGGVGPREKVTNEGLGGERYYTFSTELNFPTPVPEEFNLTGAVFMDLGSVWGVALNKKQYQTPNGFYNDKSLRASVGFGFIWVTRFAPIRMDWGFAVKKKKYDDTQHFHLRFSTHL</sequence>
<evidence type="ECO:0000256" key="1">
    <source>
        <dbReference type="ARBA" id="ARBA00004370"/>
    </source>
</evidence>
<keyword evidence="6 8" id="KW-0472">Membrane</keyword>
<evidence type="ECO:0000259" key="10">
    <source>
        <dbReference type="PROSITE" id="PS51779"/>
    </source>
</evidence>
<dbReference type="Proteomes" id="UP000033556">
    <property type="component" value="Unassembled WGS sequence"/>
</dbReference>
<evidence type="ECO:0000256" key="4">
    <source>
        <dbReference type="ARBA" id="ARBA00022729"/>
    </source>
</evidence>
<comment type="similarity">
    <text evidence="8">Belongs to the BamA family.</text>
</comment>
<keyword evidence="2 8" id="KW-1134">Transmembrane beta strand</keyword>
<dbReference type="HAMAP" id="MF_01430">
    <property type="entry name" value="OM_assembly_BamA"/>
    <property type="match status" value="1"/>
</dbReference>
<keyword evidence="7 8" id="KW-0998">Cell outer membrane</keyword>
<evidence type="ECO:0000256" key="5">
    <source>
        <dbReference type="ARBA" id="ARBA00022737"/>
    </source>
</evidence>
<dbReference type="PANTHER" id="PTHR12815">
    <property type="entry name" value="SORTING AND ASSEMBLY MACHINERY SAMM50 PROTEIN FAMILY MEMBER"/>
    <property type="match status" value="1"/>
</dbReference>
<keyword evidence="12" id="KW-1185">Reference proteome</keyword>
<name>A0A0F3N1N6_RICAM</name>
<evidence type="ECO:0000313" key="12">
    <source>
        <dbReference type="Proteomes" id="UP000033556"/>
    </source>
</evidence>
<feature type="domain" description="POTRA" evidence="10">
    <location>
        <begin position="347"/>
        <end position="420"/>
    </location>
</feature>
<evidence type="ECO:0000256" key="7">
    <source>
        <dbReference type="ARBA" id="ARBA00023237"/>
    </source>
</evidence>
<comment type="subcellular location">
    <subcellularLocation>
        <location evidence="8">Cell outer membrane</location>
    </subcellularLocation>
    <subcellularLocation>
        <location evidence="1">Membrane</location>
    </subcellularLocation>
</comment>
<evidence type="ECO:0000256" key="9">
    <source>
        <dbReference type="NCBIfam" id="TIGR03303"/>
    </source>
</evidence>
<keyword evidence="3 8" id="KW-0812">Transmembrane</keyword>
<keyword evidence="4 8" id="KW-0732">Signal</keyword>
<comment type="function">
    <text evidence="8">Part of the outer membrane protein assembly complex, which is involved in assembly and insertion of beta-barrel proteins into the outer membrane.</text>
</comment>
<comment type="subunit">
    <text evidence="8">Part of the Bam complex.</text>
</comment>
<gene>
    <name evidence="11" type="primary">yaeT</name>
    <name evidence="8" type="synonym">bamA</name>
    <name evidence="11" type="ORF">APHACPA_0603</name>
</gene>
<dbReference type="PANTHER" id="PTHR12815:SF23">
    <property type="entry name" value="OUTER MEMBRANE PROTEIN ASSEMBLY FACTOR BAMA"/>
    <property type="match status" value="1"/>
</dbReference>
<dbReference type="InterPro" id="IPR000184">
    <property type="entry name" value="Bac_surfAg_D15"/>
</dbReference>
<dbReference type="InterPro" id="IPR039910">
    <property type="entry name" value="D15-like"/>
</dbReference>
<dbReference type="PROSITE" id="PS51779">
    <property type="entry name" value="POTRA"/>
    <property type="match status" value="3"/>
</dbReference>
<protein>
    <recommendedName>
        <fullName evidence="8 9">Outer membrane protein assembly factor BamA</fullName>
    </recommendedName>
</protein>
<evidence type="ECO:0000256" key="2">
    <source>
        <dbReference type="ARBA" id="ARBA00022452"/>
    </source>
</evidence>
<dbReference type="EMBL" id="LANR01000001">
    <property type="protein sequence ID" value="KJV61592.1"/>
    <property type="molecule type" value="Genomic_DNA"/>
</dbReference>
<dbReference type="PIRSF" id="PIRSF006076">
    <property type="entry name" value="OM_assembly_OMP85"/>
    <property type="match status" value="1"/>
</dbReference>
<dbReference type="GO" id="GO:0043165">
    <property type="term" value="P:Gram-negative-bacterium-type cell outer membrane assembly"/>
    <property type="evidence" value="ECO:0007669"/>
    <property type="project" value="UniProtKB-UniRule"/>
</dbReference>
<dbReference type="AlphaFoldDB" id="A0A0F3N1N6"/>
<feature type="domain" description="POTRA" evidence="10">
    <location>
        <begin position="26"/>
        <end position="94"/>
    </location>
</feature>
<dbReference type="GO" id="GO:0051205">
    <property type="term" value="P:protein insertion into membrane"/>
    <property type="evidence" value="ECO:0007669"/>
    <property type="project" value="UniProtKB-UniRule"/>
</dbReference>
<comment type="caution">
    <text evidence="11">The sequence shown here is derived from an EMBL/GenBank/DDBJ whole genome shotgun (WGS) entry which is preliminary data.</text>
</comment>
<dbReference type="RefSeq" id="WP_014391871.1">
    <property type="nucleotide sequence ID" value="NZ_LANR01000001.1"/>
</dbReference>
<dbReference type="PATRIC" id="fig|1359164.3.peg.597"/>
<reference evidence="11 12" key="1">
    <citation type="submission" date="2015-01" db="EMBL/GenBank/DDBJ databases">
        <title>Genome Sequencing of Rickettsiales.</title>
        <authorList>
            <person name="Daugherty S.C."/>
            <person name="Su Q."/>
            <person name="Abolude K."/>
            <person name="Beier-Sexton M."/>
            <person name="Carlyon J.A."/>
            <person name="Carter R."/>
            <person name="Day N.P."/>
            <person name="Dumler S.J."/>
            <person name="Dyachenko V."/>
            <person name="Godinez A."/>
            <person name="Kurtti T.J."/>
            <person name="Lichay M."/>
            <person name="Mullins K.E."/>
            <person name="Ott S."/>
            <person name="Pappas-Brown V."/>
            <person name="Paris D.H."/>
            <person name="Patel P."/>
            <person name="Richards A.L."/>
            <person name="Sadzewicz L."/>
            <person name="Sears K."/>
            <person name="Seidman D."/>
            <person name="Sengamalay N."/>
            <person name="Stenos J."/>
            <person name="Tallon L.J."/>
            <person name="Vincent G."/>
            <person name="Fraser C.M."/>
            <person name="Munderloh U."/>
            <person name="Dunning-Hotopp J.C."/>
        </authorList>
    </citation>
    <scope>NUCLEOTIDE SEQUENCE [LARGE SCALE GENOMIC DNA]</scope>
    <source>
        <strain evidence="11 12">Ac/Pa</strain>
    </source>
</reference>
<proteinExistence type="inferred from homology"/>
<evidence type="ECO:0000256" key="3">
    <source>
        <dbReference type="ARBA" id="ARBA00022692"/>
    </source>
</evidence>
<organism evidence="11 12">
    <name type="scientific">Rickettsia amblyommatis str. Ac/Pa</name>
    <dbReference type="NCBI Taxonomy" id="1359164"/>
    <lineage>
        <taxon>Bacteria</taxon>
        <taxon>Pseudomonadati</taxon>
        <taxon>Pseudomonadota</taxon>
        <taxon>Alphaproteobacteria</taxon>
        <taxon>Rickettsiales</taxon>
        <taxon>Rickettsiaceae</taxon>
        <taxon>Rickettsieae</taxon>
        <taxon>Rickettsia</taxon>
        <taxon>spotted fever group</taxon>
    </lineage>
</organism>
<dbReference type="GO" id="GO:0009279">
    <property type="term" value="C:cell outer membrane"/>
    <property type="evidence" value="ECO:0007669"/>
    <property type="project" value="UniProtKB-SubCell"/>
</dbReference>
<feature type="domain" description="POTRA" evidence="10">
    <location>
        <begin position="95"/>
        <end position="172"/>
    </location>
</feature>
<dbReference type="Pfam" id="PF07244">
    <property type="entry name" value="POTRA"/>
    <property type="match status" value="5"/>
</dbReference>
<evidence type="ECO:0000256" key="8">
    <source>
        <dbReference type="HAMAP-Rule" id="MF_01430"/>
    </source>
</evidence>
<dbReference type="Gene3D" id="2.40.160.50">
    <property type="entry name" value="membrane protein fhac: a member of the omp85/tpsb transporter family"/>
    <property type="match status" value="1"/>
</dbReference>
<evidence type="ECO:0000256" key="6">
    <source>
        <dbReference type="ARBA" id="ARBA00023136"/>
    </source>
</evidence>
<dbReference type="InterPro" id="IPR010827">
    <property type="entry name" value="BamA/TamA_POTRA"/>
</dbReference>